<dbReference type="OrthoDB" id="2796825at2759"/>
<evidence type="ECO:0000313" key="3">
    <source>
        <dbReference type="Proteomes" id="UP000015241"/>
    </source>
</evidence>
<name>S8ESD4_FOMSC</name>
<feature type="transmembrane region" description="Helical" evidence="1">
    <location>
        <begin position="207"/>
        <end position="228"/>
    </location>
</feature>
<dbReference type="InParanoid" id="S8ESD4"/>
<accession>S8ESD4</accession>
<dbReference type="HOGENOM" id="CLU_903260_0_0_1"/>
<keyword evidence="1" id="KW-1133">Transmembrane helix</keyword>
<organism evidence="2 3">
    <name type="scientific">Fomitopsis schrenkii</name>
    <name type="common">Brown rot fungus</name>
    <dbReference type="NCBI Taxonomy" id="2126942"/>
    <lineage>
        <taxon>Eukaryota</taxon>
        <taxon>Fungi</taxon>
        <taxon>Dikarya</taxon>
        <taxon>Basidiomycota</taxon>
        <taxon>Agaricomycotina</taxon>
        <taxon>Agaricomycetes</taxon>
        <taxon>Polyporales</taxon>
        <taxon>Fomitopsis</taxon>
    </lineage>
</organism>
<dbReference type="EMBL" id="KE504123">
    <property type="protein sequence ID" value="EPT05829.1"/>
    <property type="molecule type" value="Genomic_DNA"/>
</dbReference>
<evidence type="ECO:0000256" key="1">
    <source>
        <dbReference type="SAM" id="Phobius"/>
    </source>
</evidence>
<feature type="transmembrane region" description="Helical" evidence="1">
    <location>
        <begin position="165"/>
        <end position="187"/>
    </location>
</feature>
<evidence type="ECO:0000313" key="2">
    <source>
        <dbReference type="EMBL" id="EPT05829.1"/>
    </source>
</evidence>
<feature type="transmembrane region" description="Helical" evidence="1">
    <location>
        <begin position="132"/>
        <end position="153"/>
    </location>
</feature>
<feature type="transmembrane region" description="Helical" evidence="1">
    <location>
        <begin position="85"/>
        <end position="112"/>
    </location>
</feature>
<keyword evidence="1" id="KW-0472">Membrane</keyword>
<reference evidence="2 3" key="1">
    <citation type="journal article" date="2012" name="Science">
        <title>The Paleozoic origin of enzymatic lignin decomposition reconstructed from 31 fungal genomes.</title>
        <authorList>
            <person name="Floudas D."/>
            <person name="Binder M."/>
            <person name="Riley R."/>
            <person name="Barry K."/>
            <person name="Blanchette R.A."/>
            <person name="Henrissat B."/>
            <person name="Martinez A.T."/>
            <person name="Otillar R."/>
            <person name="Spatafora J.W."/>
            <person name="Yadav J.S."/>
            <person name="Aerts A."/>
            <person name="Benoit I."/>
            <person name="Boyd A."/>
            <person name="Carlson A."/>
            <person name="Copeland A."/>
            <person name="Coutinho P.M."/>
            <person name="de Vries R.P."/>
            <person name="Ferreira P."/>
            <person name="Findley K."/>
            <person name="Foster B."/>
            <person name="Gaskell J."/>
            <person name="Glotzer D."/>
            <person name="Gorecki P."/>
            <person name="Heitman J."/>
            <person name="Hesse C."/>
            <person name="Hori C."/>
            <person name="Igarashi K."/>
            <person name="Jurgens J.A."/>
            <person name="Kallen N."/>
            <person name="Kersten P."/>
            <person name="Kohler A."/>
            <person name="Kuees U."/>
            <person name="Kumar T.K.A."/>
            <person name="Kuo A."/>
            <person name="LaButti K."/>
            <person name="Larrondo L.F."/>
            <person name="Lindquist E."/>
            <person name="Ling A."/>
            <person name="Lombard V."/>
            <person name="Lucas S."/>
            <person name="Lundell T."/>
            <person name="Martin R."/>
            <person name="McLaughlin D.J."/>
            <person name="Morgenstern I."/>
            <person name="Morin E."/>
            <person name="Murat C."/>
            <person name="Nagy L.G."/>
            <person name="Nolan M."/>
            <person name="Ohm R.A."/>
            <person name="Patyshakuliyeva A."/>
            <person name="Rokas A."/>
            <person name="Ruiz-Duenas F.J."/>
            <person name="Sabat G."/>
            <person name="Salamov A."/>
            <person name="Samejima M."/>
            <person name="Schmutz J."/>
            <person name="Slot J.C."/>
            <person name="St John F."/>
            <person name="Stenlid J."/>
            <person name="Sun H."/>
            <person name="Sun S."/>
            <person name="Syed K."/>
            <person name="Tsang A."/>
            <person name="Wiebenga A."/>
            <person name="Young D."/>
            <person name="Pisabarro A."/>
            <person name="Eastwood D.C."/>
            <person name="Martin F."/>
            <person name="Cullen D."/>
            <person name="Grigoriev I.V."/>
            <person name="Hibbett D.S."/>
        </authorList>
    </citation>
    <scope>NUCLEOTIDE SEQUENCE</scope>
    <source>
        <strain evidence="3">FP-58527</strain>
    </source>
</reference>
<keyword evidence="1" id="KW-0812">Transmembrane</keyword>
<feature type="transmembrane region" description="Helical" evidence="1">
    <location>
        <begin position="240"/>
        <end position="262"/>
    </location>
</feature>
<protein>
    <submittedName>
        <fullName evidence="2">Uncharacterized protein</fullName>
    </submittedName>
</protein>
<proteinExistence type="predicted"/>
<gene>
    <name evidence="2" type="ORF">FOMPIDRAFT_1045129</name>
</gene>
<dbReference type="Proteomes" id="UP000015241">
    <property type="component" value="Unassembled WGS sequence"/>
</dbReference>
<sequence length="308" mass="32911">MSNPITSLSYGSVPASSASAAPATTSSISYDPALYFAARAARERSFLRSVDAGLYIGAVLLGIHTITLVFALIGAQRHKQTRQRVLFSAIPVVLWATALVFDVCSFVFSARALDAGEDTRSQHTYWEMHLDAGLNVAAGAAFFVSTVVTDGFLYGRCVALWSSKWCTVLLGLVLLASYALDILQAYWIGAWGDESLWVVPGFSYTGVISAVLAQALDVLFVVLLLARLATTHRKTGEPRVGAIGLVVESALLYGAVSVVWLGTFSAQSVVANAVLPMYVQLQGITVDLFVGEASSTTTSVETRSLNWL</sequence>
<keyword evidence="3" id="KW-1185">Reference proteome</keyword>
<dbReference type="AlphaFoldDB" id="S8ESD4"/>
<feature type="transmembrane region" description="Helical" evidence="1">
    <location>
        <begin position="52"/>
        <end position="73"/>
    </location>
</feature>